<dbReference type="PANTHER" id="PTHR43768:SF3">
    <property type="entry name" value="TREHALOSE 6-PHOSPHATE PHOSPHATASE"/>
    <property type="match status" value="1"/>
</dbReference>
<dbReference type="RefSeq" id="WP_135281820.1">
    <property type="nucleotide sequence ID" value="NZ_SRIO01000008.1"/>
</dbReference>
<dbReference type="GO" id="GO:0005992">
    <property type="term" value="P:trehalose biosynthetic process"/>
    <property type="evidence" value="ECO:0007669"/>
    <property type="project" value="UniProtKB-UniPathway"/>
</dbReference>
<dbReference type="InterPro" id="IPR003337">
    <property type="entry name" value="Trehalose_PPase"/>
</dbReference>
<dbReference type="SUPFAM" id="SSF56784">
    <property type="entry name" value="HAD-like"/>
    <property type="match status" value="1"/>
</dbReference>
<dbReference type="AlphaFoldDB" id="A0A4Z0FAT6"/>
<accession>A0A4Z0FAT6</accession>
<dbReference type="NCBIfam" id="TIGR01484">
    <property type="entry name" value="HAD-SF-IIB"/>
    <property type="match status" value="1"/>
</dbReference>
<keyword evidence="6" id="KW-1185">Reference proteome</keyword>
<reference evidence="5 6" key="1">
    <citation type="journal article" date="2019" name="ISME J.">
        <title>Candidatus Macondimonas diazotrophica, a novel gammaproteobacterial genus dominating crude-oil-contaminated coastal sediments.</title>
        <authorList>
            <person name="Karthikeyan S."/>
            <person name="Konstantinidis K."/>
        </authorList>
    </citation>
    <scope>NUCLEOTIDE SEQUENCE [LARGE SCALE GENOMIC DNA]</scope>
    <source>
        <strain evidence="5 6">KTK01</strain>
    </source>
</reference>
<comment type="similarity">
    <text evidence="2 4">Belongs to the trehalose phosphatase family.</text>
</comment>
<dbReference type="InterPro" id="IPR036412">
    <property type="entry name" value="HAD-like_sf"/>
</dbReference>
<keyword evidence="4" id="KW-0479">Metal-binding</keyword>
<keyword evidence="4" id="KW-0460">Magnesium</keyword>
<comment type="function">
    <text evidence="4">Removes the phosphate from trehalose 6-phosphate to produce free trehalose.</text>
</comment>
<name>A0A4Z0FAT6_9GAMM</name>
<evidence type="ECO:0000256" key="2">
    <source>
        <dbReference type="ARBA" id="ARBA00008770"/>
    </source>
</evidence>
<evidence type="ECO:0000313" key="6">
    <source>
        <dbReference type="Proteomes" id="UP000297890"/>
    </source>
</evidence>
<dbReference type="NCBIfam" id="TIGR00685">
    <property type="entry name" value="T6PP"/>
    <property type="match status" value="1"/>
</dbReference>
<dbReference type="EMBL" id="SRIO01000008">
    <property type="protein sequence ID" value="TFZ82574.1"/>
    <property type="molecule type" value="Genomic_DNA"/>
</dbReference>
<dbReference type="GO" id="GO:0004805">
    <property type="term" value="F:trehalose-phosphatase activity"/>
    <property type="evidence" value="ECO:0007669"/>
    <property type="project" value="UniProtKB-EC"/>
</dbReference>
<keyword evidence="3 4" id="KW-0378">Hydrolase</keyword>
<evidence type="ECO:0000256" key="4">
    <source>
        <dbReference type="RuleBase" id="RU361117"/>
    </source>
</evidence>
<dbReference type="Proteomes" id="UP000297890">
    <property type="component" value="Unassembled WGS sequence"/>
</dbReference>
<dbReference type="EC" id="3.1.3.12" evidence="4"/>
<comment type="pathway">
    <text evidence="1 4">Glycan biosynthesis; trehalose biosynthesis.</text>
</comment>
<dbReference type="Gene3D" id="3.40.50.1000">
    <property type="entry name" value="HAD superfamily/HAD-like"/>
    <property type="match status" value="2"/>
</dbReference>
<evidence type="ECO:0000313" key="5">
    <source>
        <dbReference type="EMBL" id="TFZ82574.1"/>
    </source>
</evidence>
<dbReference type="Pfam" id="PF02358">
    <property type="entry name" value="Trehalose_PPase"/>
    <property type="match status" value="1"/>
</dbReference>
<gene>
    <name evidence="5" type="primary">otsB</name>
    <name evidence="5" type="ORF">E4680_07665</name>
</gene>
<comment type="catalytic activity">
    <reaction evidence="4">
        <text>alpha,alpha-trehalose 6-phosphate + H2O = alpha,alpha-trehalose + phosphate</text>
        <dbReference type="Rhea" id="RHEA:23420"/>
        <dbReference type="ChEBI" id="CHEBI:15377"/>
        <dbReference type="ChEBI" id="CHEBI:16551"/>
        <dbReference type="ChEBI" id="CHEBI:43474"/>
        <dbReference type="ChEBI" id="CHEBI:58429"/>
        <dbReference type="EC" id="3.1.3.12"/>
    </reaction>
</comment>
<dbReference type="OrthoDB" id="9816160at2"/>
<protein>
    <recommendedName>
        <fullName evidence="4">Trehalose 6-phosphate phosphatase</fullName>
        <ecNumber evidence="4">3.1.3.12</ecNumber>
    </recommendedName>
</protein>
<dbReference type="GO" id="GO:0000287">
    <property type="term" value="F:magnesium ion binding"/>
    <property type="evidence" value="ECO:0007669"/>
    <property type="project" value="UniProtKB-ARBA"/>
</dbReference>
<evidence type="ECO:0000256" key="1">
    <source>
        <dbReference type="ARBA" id="ARBA00005199"/>
    </source>
</evidence>
<evidence type="ECO:0000256" key="3">
    <source>
        <dbReference type="ARBA" id="ARBA00022801"/>
    </source>
</evidence>
<sequence length="269" mass="30186">MQRPGSASLDAFWEQLATAGNAALLLDYDGTLAPFHNDPAQAYPYPGVETLLDHLNRLASDRVIIVSGRALDHLRPLLKLHRPVEMWGSHGRERQRLDGTCQALPIPPQTRQALTTVESWQPAIQALGGRLERKPSSLAFHWRGLPEARCARLREELQDRFAGIDASAGLLWHEFNGGIELRAAGADKGQVIRQILAEQDASFPAGHTLAYLGDDHTDEDAFEALADRGLGILVRDPWRPTAARHWLRPPEEMLQFLEQWLRVRNTRRS</sequence>
<comment type="cofactor">
    <cofactor evidence="4">
        <name>Mg(2+)</name>
        <dbReference type="ChEBI" id="CHEBI:18420"/>
    </cofactor>
</comment>
<dbReference type="UniPathway" id="UPA00299"/>
<comment type="caution">
    <text evidence="5">The sequence shown here is derived from an EMBL/GenBank/DDBJ whole genome shotgun (WGS) entry which is preliminary data.</text>
</comment>
<dbReference type="InterPro" id="IPR006379">
    <property type="entry name" value="HAD-SF_hydro_IIB"/>
</dbReference>
<dbReference type="PANTHER" id="PTHR43768">
    <property type="entry name" value="TREHALOSE 6-PHOSPHATE PHOSPHATASE"/>
    <property type="match status" value="1"/>
</dbReference>
<organism evidence="5 6">
    <name type="scientific">Candidatus Macondimonas diazotrophica</name>
    <dbReference type="NCBI Taxonomy" id="2305248"/>
    <lineage>
        <taxon>Bacteria</taxon>
        <taxon>Pseudomonadati</taxon>
        <taxon>Pseudomonadota</taxon>
        <taxon>Gammaproteobacteria</taxon>
        <taxon>Chromatiales</taxon>
        <taxon>Ectothiorhodospiraceae</taxon>
        <taxon>Candidatus Macondimonas</taxon>
    </lineage>
</organism>
<dbReference type="InterPro" id="IPR023214">
    <property type="entry name" value="HAD_sf"/>
</dbReference>
<dbReference type="InterPro" id="IPR044651">
    <property type="entry name" value="OTSB-like"/>
</dbReference>
<proteinExistence type="inferred from homology"/>